<organism evidence="1 2">
    <name type="scientific">Chryseobacterium luquanense</name>
    <dbReference type="NCBI Taxonomy" id="2983766"/>
    <lineage>
        <taxon>Bacteria</taxon>
        <taxon>Pseudomonadati</taxon>
        <taxon>Bacteroidota</taxon>
        <taxon>Flavobacteriia</taxon>
        <taxon>Flavobacteriales</taxon>
        <taxon>Weeksellaceae</taxon>
        <taxon>Chryseobacterium group</taxon>
        <taxon>Chryseobacterium</taxon>
    </lineage>
</organism>
<evidence type="ECO:0000313" key="1">
    <source>
        <dbReference type="EMBL" id="MCX8531728.1"/>
    </source>
</evidence>
<keyword evidence="2" id="KW-1185">Reference proteome</keyword>
<dbReference type="EMBL" id="JAOVZV010000003">
    <property type="protein sequence ID" value="MCX8531728.1"/>
    <property type="molecule type" value="Genomic_DNA"/>
</dbReference>
<dbReference type="Proteomes" id="UP001070176">
    <property type="component" value="Unassembled WGS sequence"/>
</dbReference>
<sequence>MKVAIFKCKNCNGIWKQTTFNNFTKWLQIGEVTVNQEDYIPYDSSGYYPIEYFEIEEVYDYDNSIFCGHPKETKLYRGLTCSPKALKLIEKINEIEVIGWKTKTEIFVCSKCQTKWEITEEFDTQHGYAKTAKKI</sequence>
<comment type="caution">
    <text evidence="1">The sequence shown here is derived from an EMBL/GenBank/DDBJ whole genome shotgun (WGS) entry which is preliminary data.</text>
</comment>
<dbReference type="RefSeq" id="WP_267280361.1">
    <property type="nucleotide sequence ID" value="NZ_JAOVZV010000003.1"/>
</dbReference>
<reference evidence="1" key="1">
    <citation type="submission" date="2022-10" db="EMBL/GenBank/DDBJ databases">
        <title>Chryseobacterium sp. nov., a novel bacterial species.</title>
        <authorList>
            <person name="Cao Y."/>
        </authorList>
    </citation>
    <scope>NUCLEOTIDE SEQUENCE</scope>
    <source>
        <strain evidence="1">KC 927</strain>
    </source>
</reference>
<accession>A0ABT3Y0S0</accession>
<gene>
    <name evidence="1" type="ORF">OEA66_05065</name>
</gene>
<name>A0ABT3Y0S0_9FLAO</name>
<evidence type="ECO:0000313" key="2">
    <source>
        <dbReference type="Proteomes" id="UP001070176"/>
    </source>
</evidence>
<proteinExistence type="predicted"/>
<protein>
    <submittedName>
        <fullName evidence="1">Uncharacterized protein</fullName>
    </submittedName>
</protein>